<dbReference type="SMART" id="SM00908">
    <property type="entry name" value="Gal-bind_lectin"/>
    <property type="match status" value="1"/>
</dbReference>
<dbReference type="GO" id="GO:0030246">
    <property type="term" value="F:carbohydrate binding"/>
    <property type="evidence" value="ECO:0007669"/>
    <property type="project" value="UniProtKB-UniRule"/>
</dbReference>
<dbReference type="AlphaFoldDB" id="A0A8C9ALL6"/>
<dbReference type="CDD" id="cd00070">
    <property type="entry name" value="GLECT"/>
    <property type="match status" value="1"/>
</dbReference>
<dbReference type="Ensembl" id="ENSPSMT00000039687.1">
    <property type="protein sequence ID" value="ENSPSMP00000034427.1"/>
    <property type="gene ID" value="ENSPSMG00000023719.1"/>
</dbReference>
<evidence type="ECO:0000313" key="5">
    <source>
        <dbReference type="Proteomes" id="UP000694414"/>
    </source>
</evidence>
<dbReference type="Proteomes" id="UP000694414">
    <property type="component" value="Unplaced"/>
</dbReference>
<keyword evidence="1 2" id="KW-0430">Lectin</keyword>
<reference evidence="4" key="1">
    <citation type="submission" date="2025-08" db="UniProtKB">
        <authorList>
            <consortium name="Ensembl"/>
        </authorList>
    </citation>
    <scope>IDENTIFICATION</scope>
</reference>
<dbReference type="Gene3D" id="2.60.120.200">
    <property type="match status" value="1"/>
</dbReference>
<dbReference type="PROSITE" id="PS51304">
    <property type="entry name" value="GALECTIN"/>
    <property type="match status" value="1"/>
</dbReference>
<dbReference type="SMART" id="SM00276">
    <property type="entry name" value="GLECT"/>
    <property type="match status" value="1"/>
</dbReference>
<name>A0A8C9ALL6_PROSS</name>
<organism evidence="4 5">
    <name type="scientific">Prolemur simus</name>
    <name type="common">Greater bamboo lemur</name>
    <name type="synonym">Hapalemur simus</name>
    <dbReference type="NCBI Taxonomy" id="1328070"/>
    <lineage>
        <taxon>Eukaryota</taxon>
        <taxon>Metazoa</taxon>
        <taxon>Chordata</taxon>
        <taxon>Craniata</taxon>
        <taxon>Vertebrata</taxon>
        <taxon>Euteleostomi</taxon>
        <taxon>Mammalia</taxon>
        <taxon>Eutheria</taxon>
        <taxon>Euarchontoglires</taxon>
        <taxon>Primates</taxon>
        <taxon>Strepsirrhini</taxon>
        <taxon>Lemuriformes</taxon>
        <taxon>Lemuridae</taxon>
        <taxon>Prolemur</taxon>
    </lineage>
</organism>
<dbReference type="Pfam" id="PF00337">
    <property type="entry name" value="Gal-bind_lectin"/>
    <property type="match status" value="1"/>
</dbReference>
<keyword evidence="5" id="KW-1185">Reference proteome</keyword>
<evidence type="ECO:0000256" key="1">
    <source>
        <dbReference type="ARBA" id="ARBA00022734"/>
    </source>
</evidence>
<dbReference type="InterPro" id="IPR044156">
    <property type="entry name" value="Galectin-like"/>
</dbReference>
<dbReference type="PANTHER" id="PTHR11346:SF107">
    <property type="entry name" value="GALECTIN-7"/>
    <property type="match status" value="1"/>
</dbReference>
<protein>
    <recommendedName>
        <fullName evidence="2">Galectin</fullName>
    </recommendedName>
</protein>
<proteinExistence type="predicted"/>
<dbReference type="InterPro" id="IPR001079">
    <property type="entry name" value="Galectin_CRD"/>
</dbReference>
<evidence type="ECO:0000259" key="3">
    <source>
        <dbReference type="PROSITE" id="PS51304"/>
    </source>
</evidence>
<dbReference type="SUPFAM" id="SSF49899">
    <property type="entry name" value="Concanavalin A-like lectins/glucanases"/>
    <property type="match status" value="1"/>
</dbReference>
<sequence>MAYVPAPGYQPTYNPVRCQPSPALTPHTNPPPTGVLGASWRGHRGTSPSCPPRFFVNFATGPEPGADLALHFNPRFDGWDKVVFNTQQGGRWGNEERKRNMPFQKGTAFELPIGLPASLPLLSFLSLLFHPSLPPSSLPYFFLFFSSFPVY</sequence>
<dbReference type="InterPro" id="IPR013320">
    <property type="entry name" value="ConA-like_dom_sf"/>
</dbReference>
<accession>A0A8C9ALL6</accession>
<reference evidence="4" key="2">
    <citation type="submission" date="2025-09" db="UniProtKB">
        <authorList>
            <consortium name="Ensembl"/>
        </authorList>
    </citation>
    <scope>IDENTIFICATION</scope>
</reference>
<dbReference type="PANTHER" id="PTHR11346">
    <property type="entry name" value="GALECTIN"/>
    <property type="match status" value="1"/>
</dbReference>
<evidence type="ECO:0000313" key="4">
    <source>
        <dbReference type="Ensembl" id="ENSPSMP00000034427.1"/>
    </source>
</evidence>
<evidence type="ECO:0000256" key="2">
    <source>
        <dbReference type="RuleBase" id="RU102079"/>
    </source>
</evidence>
<feature type="domain" description="Galectin" evidence="3">
    <location>
        <begin position="27"/>
        <end position="151"/>
    </location>
</feature>
<dbReference type="GeneTree" id="ENSGT00940000160378"/>